<sequence>MPTAEVEGRTCTMWLPEANPAFLRPMPEFIAPMWDANGALTHYICMYGSWSESGATTSGGKPTLTCMQSMSVIPAEINILAYIRYELAADLDCRRRQHGTPSWQGAACTSSAGRTEVELRLASCGSRGYVAKIADILQQHTGPGCICPRLVLDDCLAMWGLDPAKDAVRLMPTTSWKGRWPQPSSNVCASADSDDEQDAALAALAAQEAAEAATAATTTGDSTAETIQQQQQQQAPVITYISSPGPAAAVLPVPPQGLTVLLPEVLKLVAKELVEAEAKLPPIMPPSLPAHLLPKALAALQRTDSAASDNSTCPSSSTCITSSAYDASASTGSPLRGSPRANNVAVRRKGISPRLGLGLGRQSPGGKRRRSSSSNDLGGGGSLAGLGAAFDAAA</sequence>
<proteinExistence type="predicted"/>
<feature type="region of interest" description="Disordered" evidence="1">
    <location>
        <begin position="325"/>
        <end position="394"/>
    </location>
</feature>
<dbReference type="Proteomes" id="UP001244341">
    <property type="component" value="Chromosome 11b"/>
</dbReference>
<organism evidence="2 3">
    <name type="scientific">Tetradesmus obliquus</name>
    <name type="common">Green alga</name>
    <name type="synonym">Acutodesmus obliquus</name>
    <dbReference type="NCBI Taxonomy" id="3088"/>
    <lineage>
        <taxon>Eukaryota</taxon>
        <taxon>Viridiplantae</taxon>
        <taxon>Chlorophyta</taxon>
        <taxon>core chlorophytes</taxon>
        <taxon>Chlorophyceae</taxon>
        <taxon>CS clade</taxon>
        <taxon>Sphaeropleales</taxon>
        <taxon>Scenedesmaceae</taxon>
        <taxon>Tetradesmus</taxon>
    </lineage>
</organism>
<reference evidence="2 3" key="1">
    <citation type="submission" date="2023-05" db="EMBL/GenBank/DDBJ databases">
        <title>A 100% complete, gapless, phased diploid assembly of the Scenedesmus obliquus UTEX 3031 genome.</title>
        <authorList>
            <person name="Biondi T.C."/>
            <person name="Hanschen E.R."/>
            <person name="Kwon T."/>
            <person name="Eng W."/>
            <person name="Kruse C.P.S."/>
            <person name="Koehler S.I."/>
            <person name="Kunde Y."/>
            <person name="Gleasner C.D."/>
            <person name="You Mak K.T."/>
            <person name="Polle J."/>
            <person name="Hovde B.T."/>
            <person name="Starkenburg S.R."/>
        </authorList>
    </citation>
    <scope>NUCLEOTIDE SEQUENCE [LARGE SCALE GENOMIC DNA]</scope>
    <source>
        <strain evidence="2 3">DOE0152z</strain>
    </source>
</reference>
<accession>A0ABY8UE49</accession>
<evidence type="ECO:0000313" key="3">
    <source>
        <dbReference type="Proteomes" id="UP001244341"/>
    </source>
</evidence>
<protein>
    <submittedName>
        <fullName evidence="2">Uncharacterized protein</fullName>
    </submittedName>
</protein>
<feature type="compositionally biased region" description="Low complexity" evidence="1">
    <location>
        <begin position="385"/>
        <end position="394"/>
    </location>
</feature>
<evidence type="ECO:0000256" key="1">
    <source>
        <dbReference type="SAM" id="MobiDB-lite"/>
    </source>
</evidence>
<keyword evidence="3" id="KW-1185">Reference proteome</keyword>
<evidence type="ECO:0000313" key="2">
    <source>
        <dbReference type="EMBL" id="WIA19630.1"/>
    </source>
</evidence>
<name>A0ABY8UE49_TETOB</name>
<dbReference type="EMBL" id="CP126218">
    <property type="protein sequence ID" value="WIA19630.1"/>
    <property type="molecule type" value="Genomic_DNA"/>
</dbReference>
<gene>
    <name evidence="2" type="ORF">OEZ85_005567</name>
</gene>